<organism evidence="4 5">
    <name type="scientific">Candidatus Saganbacteria bacterium</name>
    <dbReference type="NCBI Taxonomy" id="2575572"/>
    <lineage>
        <taxon>Bacteria</taxon>
        <taxon>Bacillati</taxon>
        <taxon>Saganbacteria</taxon>
    </lineage>
</organism>
<name>A0A9D6YV87_UNCSA</name>
<dbReference type="AlphaFoldDB" id="A0A9D6YV87"/>
<dbReference type="Proteomes" id="UP000808761">
    <property type="component" value="Unassembled WGS sequence"/>
</dbReference>
<keyword evidence="3" id="KW-0472">Membrane</keyword>
<reference evidence="4" key="1">
    <citation type="submission" date="2020-07" db="EMBL/GenBank/DDBJ databases">
        <title>Huge and variable diversity of episymbiotic CPR bacteria and DPANN archaea in groundwater ecosystems.</title>
        <authorList>
            <person name="He C.Y."/>
            <person name="Keren R."/>
            <person name="Whittaker M."/>
            <person name="Farag I.F."/>
            <person name="Doudna J."/>
            <person name="Cate J.H.D."/>
            <person name="Banfield J.F."/>
        </authorList>
    </citation>
    <scope>NUCLEOTIDE SEQUENCE</scope>
    <source>
        <strain evidence="4">NC_groundwater_1860_Pr3_B-0.1um_51_7</strain>
    </source>
</reference>
<keyword evidence="1" id="KW-0175">Coiled coil</keyword>
<comment type="caution">
    <text evidence="4">The sequence shown here is derived from an EMBL/GenBank/DDBJ whole genome shotgun (WGS) entry which is preliminary data.</text>
</comment>
<proteinExistence type="predicted"/>
<gene>
    <name evidence="4" type="ORF">HZB08_02055</name>
</gene>
<evidence type="ECO:0000313" key="5">
    <source>
        <dbReference type="Proteomes" id="UP000808761"/>
    </source>
</evidence>
<dbReference type="EMBL" id="JACRKR010000101">
    <property type="protein sequence ID" value="MBI5078784.1"/>
    <property type="molecule type" value="Genomic_DNA"/>
</dbReference>
<sequence length="158" mass="18017">MTPTLSQVLVSGGRHASLSMTHFAAVLVVVCAAAFSAVKGYEIYRRRRRMPAVMEEVPLLLKTENNEKIERFSFMIDELETQLKAHSHQIEDLKQSNDFLYKNNLALTRESERLKLEKEDLVLKASAPLVRAESPSPEPKTIKKEVSRKPKRVSRKGR</sequence>
<feature type="transmembrane region" description="Helical" evidence="3">
    <location>
        <begin position="20"/>
        <end position="41"/>
    </location>
</feature>
<protein>
    <submittedName>
        <fullName evidence="4">Uncharacterized protein</fullName>
    </submittedName>
</protein>
<keyword evidence="3" id="KW-1133">Transmembrane helix</keyword>
<evidence type="ECO:0000256" key="3">
    <source>
        <dbReference type="SAM" id="Phobius"/>
    </source>
</evidence>
<evidence type="ECO:0000313" key="4">
    <source>
        <dbReference type="EMBL" id="MBI5078784.1"/>
    </source>
</evidence>
<evidence type="ECO:0000256" key="2">
    <source>
        <dbReference type="SAM" id="MobiDB-lite"/>
    </source>
</evidence>
<feature type="coiled-coil region" evidence="1">
    <location>
        <begin position="76"/>
        <end position="110"/>
    </location>
</feature>
<keyword evidence="3" id="KW-0812">Transmembrane</keyword>
<accession>A0A9D6YV87</accession>
<feature type="compositionally biased region" description="Basic residues" evidence="2">
    <location>
        <begin position="149"/>
        <end position="158"/>
    </location>
</feature>
<evidence type="ECO:0000256" key="1">
    <source>
        <dbReference type="SAM" id="Coils"/>
    </source>
</evidence>
<feature type="region of interest" description="Disordered" evidence="2">
    <location>
        <begin position="127"/>
        <end position="158"/>
    </location>
</feature>